<dbReference type="PRINTS" id="PR00081">
    <property type="entry name" value="GDHRDH"/>
</dbReference>
<name>A0A318S4D4_9DEIO</name>
<evidence type="ECO:0000256" key="3">
    <source>
        <dbReference type="RuleBase" id="RU000363"/>
    </source>
</evidence>
<evidence type="ECO:0000313" key="5">
    <source>
        <dbReference type="EMBL" id="PYE52930.1"/>
    </source>
</evidence>
<dbReference type="NCBIfam" id="NF006073">
    <property type="entry name" value="PRK08219.1"/>
    <property type="match status" value="1"/>
</dbReference>
<comment type="caution">
    <text evidence="5">The sequence shown here is derived from an EMBL/GenBank/DDBJ whole genome shotgun (WGS) entry which is preliminary data.</text>
</comment>
<dbReference type="InterPro" id="IPR057326">
    <property type="entry name" value="KR_dom"/>
</dbReference>
<dbReference type="InterPro" id="IPR020904">
    <property type="entry name" value="Sc_DH/Rdtase_CS"/>
</dbReference>
<dbReference type="PANTHER" id="PTHR44196">
    <property type="entry name" value="DEHYDROGENASE/REDUCTASE SDR FAMILY MEMBER 7B"/>
    <property type="match status" value="1"/>
</dbReference>
<dbReference type="EMBL" id="QJSX01000011">
    <property type="protein sequence ID" value="PYE52930.1"/>
    <property type="molecule type" value="Genomic_DNA"/>
</dbReference>
<evidence type="ECO:0000313" key="6">
    <source>
        <dbReference type="Proteomes" id="UP000248326"/>
    </source>
</evidence>
<evidence type="ECO:0000256" key="2">
    <source>
        <dbReference type="ARBA" id="ARBA00023002"/>
    </source>
</evidence>
<reference evidence="5 6" key="1">
    <citation type="submission" date="2018-06" db="EMBL/GenBank/DDBJ databases">
        <title>Genomic Encyclopedia of Type Strains, Phase IV (KMG-IV): sequencing the most valuable type-strain genomes for metagenomic binning, comparative biology and taxonomic classification.</title>
        <authorList>
            <person name="Goeker M."/>
        </authorList>
    </citation>
    <scope>NUCLEOTIDE SEQUENCE [LARGE SCALE GENOMIC DNA]</scope>
    <source>
        <strain evidence="5 6">DSM 18048</strain>
    </source>
</reference>
<dbReference type="GO" id="GO:0016020">
    <property type="term" value="C:membrane"/>
    <property type="evidence" value="ECO:0007669"/>
    <property type="project" value="TreeGrafter"/>
</dbReference>
<sequence>MTSRPTALVTGATGGIGLELARSLASTHDLVLTGRSDQKLAALRAEFPNARVLALDLSRPADLAANLPPFEALDVLIHNAGVAELGTVAETPADVWDETMRVNVLAPAELTRLLLQALRAARGHVVFVNSGAGLNASPGWGPYAASKFALKALADALRGEESSRGVRVTTVYPGRTATDMQRHVRQQEGGAYQPDVYIRPSSVARTILAVLSTPRDALLTDVTVRPSE</sequence>
<dbReference type="SUPFAM" id="SSF51735">
    <property type="entry name" value="NAD(P)-binding Rossmann-fold domains"/>
    <property type="match status" value="1"/>
</dbReference>
<dbReference type="AlphaFoldDB" id="A0A318S4D4"/>
<dbReference type="GO" id="GO:0016491">
    <property type="term" value="F:oxidoreductase activity"/>
    <property type="evidence" value="ECO:0007669"/>
    <property type="project" value="UniProtKB-KW"/>
</dbReference>
<keyword evidence="2" id="KW-0560">Oxidoreductase</keyword>
<gene>
    <name evidence="5" type="ORF">DES52_111102</name>
</gene>
<dbReference type="Gene3D" id="3.40.50.720">
    <property type="entry name" value="NAD(P)-binding Rossmann-like Domain"/>
    <property type="match status" value="1"/>
</dbReference>
<evidence type="ECO:0000259" key="4">
    <source>
        <dbReference type="SMART" id="SM00822"/>
    </source>
</evidence>
<dbReference type="Pfam" id="PF00106">
    <property type="entry name" value="adh_short"/>
    <property type="match status" value="1"/>
</dbReference>
<dbReference type="OrthoDB" id="158573at2"/>
<proteinExistence type="inferred from homology"/>
<feature type="domain" description="Ketoreductase" evidence="4">
    <location>
        <begin position="5"/>
        <end position="176"/>
    </location>
</feature>
<dbReference type="PROSITE" id="PS00061">
    <property type="entry name" value="ADH_SHORT"/>
    <property type="match status" value="1"/>
</dbReference>
<dbReference type="PRINTS" id="PR00080">
    <property type="entry name" value="SDRFAMILY"/>
</dbReference>
<dbReference type="InterPro" id="IPR036291">
    <property type="entry name" value="NAD(P)-bd_dom_sf"/>
</dbReference>
<dbReference type="PANTHER" id="PTHR44196:SF1">
    <property type="entry name" value="DEHYDROGENASE_REDUCTASE SDR FAMILY MEMBER 7B"/>
    <property type="match status" value="1"/>
</dbReference>
<keyword evidence="6" id="KW-1185">Reference proteome</keyword>
<evidence type="ECO:0000256" key="1">
    <source>
        <dbReference type="ARBA" id="ARBA00006484"/>
    </source>
</evidence>
<protein>
    <submittedName>
        <fullName evidence="5">NADP-dependent 3-hydroxy acid dehydrogenase YdfG</fullName>
    </submittedName>
</protein>
<dbReference type="RefSeq" id="WP_110887504.1">
    <property type="nucleotide sequence ID" value="NZ_QJSX01000011.1"/>
</dbReference>
<organism evidence="5 6">
    <name type="scientific">Deinococcus yavapaiensis KR-236</name>
    <dbReference type="NCBI Taxonomy" id="694435"/>
    <lineage>
        <taxon>Bacteria</taxon>
        <taxon>Thermotogati</taxon>
        <taxon>Deinococcota</taxon>
        <taxon>Deinococci</taxon>
        <taxon>Deinococcales</taxon>
        <taxon>Deinococcaceae</taxon>
        <taxon>Deinococcus</taxon>
    </lineage>
</organism>
<comment type="similarity">
    <text evidence="1 3">Belongs to the short-chain dehydrogenases/reductases (SDR) family.</text>
</comment>
<dbReference type="SMART" id="SM00822">
    <property type="entry name" value="PKS_KR"/>
    <property type="match status" value="1"/>
</dbReference>
<accession>A0A318S4D4</accession>
<dbReference type="InterPro" id="IPR002347">
    <property type="entry name" value="SDR_fam"/>
</dbReference>
<dbReference type="Proteomes" id="UP000248326">
    <property type="component" value="Unassembled WGS sequence"/>
</dbReference>